<dbReference type="CDD" id="cd06091">
    <property type="entry name" value="KOW_NusG"/>
    <property type="match status" value="1"/>
</dbReference>
<dbReference type="GO" id="GO:0006354">
    <property type="term" value="P:DNA-templated transcription elongation"/>
    <property type="evidence" value="ECO:0007669"/>
    <property type="project" value="InterPro"/>
</dbReference>
<dbReference type="PANTHER" id="PTHR30265">
    <property type="entry name" value="RHO-INTERACTING TRANSCRIPTION TERMINATION FACTOR NUSG"/>
    <property type="match status" value="1"/>
</dbReference>
<sequence length="334" mass="37877">MKGGALLLQLWNPPPRFHTLSLPSLSSPLPLSISATQQQQLLTAKERRQLRNERRESSNWREEVEDKLIKKTKKENKSWMDELNLDNLMKLGPQWWVVRVSRVKGHYTAEVLARSLAKFFPDMDFKVYAPAIHEKRRLKNGSYSVKPKPLFPGCIFLRCALNKPLHDYIREYDGVGGFIGSKVGNTKRQINKPRPVSEEDMEAIFRQAKEQQENADKLFEEEEKNAVLNSGKSNKELELDVSKTIVDSKPKRGSRKTSIQATVTEATPSKPDYKLLVAGSTVRIISGSFSGFAGTLKKLNRRSKMATVHLTIFGKENIVDLDVSEIAPETNESL</sequence>
<feature type="domain" description="NusG-like N-terminal" evidence="4">
    <location>
        <begin position="92"/>
        <end position="208"/>
    </location>
</feature>
<protein>
    <submittedName>
        <fullName evidence="6">Uncharacterized protein LOC101491600</fullName>
    </submittedName>
</protein>
<dbReference type="SMART" id="SM00738">
    <property type="entry name" value="NGN"/>
    <property type="match status" value="1"/>
</dbReference>
<evidence type="ECO:0000259" key="4">
    <source>
        <dbReference type="SMART" id="SM00738"/>
    </source>
</evidence>
<dbReference type="InterPro" id="IPR008991">
    <property type="entry name" value="Translation_prot_SH3-like_sf"/>
</dbReference>
<dbReference type="PaxDb" id="3827-XP_004506649.1"/>
<keyword evidence="2" id="KW-0805">Transcription regulation</keyword>
<dbReference type="InterPro" id="IPR043425">
    <property type="entry name" value="NusG-like"/>
</dbReference>
<gene>
    <name evidence="6" type="primary">LOC101491600</name>
</gene>
<dbReference type="Proteomes" id="UP000087171">
    <property type="component" value="Chromosome Ca6"/>
</dbReference>
<dbReference type="OrthoDB" id="8300383at2759"/>
<evidence type="ECO:0000256" key="1">
    <source>
        <dbReference type="ARBA" id="ARBA00022814"/>
    </source>
</evidence>
<name>A0A1S2YLP3_CICAR</name>
<keyword evidence="3" id="KW-0804">Transcription</keyword>
<dbReference type="SUPFAM" id="SSF50104">
    <property type="entry name" value="Translation proteins SH3-like domain"/>
    <property type="match status" value="1"/>
</dbReference>
<dbReference type="STRING" id="3827.A0A1S2YLP3"/>
<dbReference type="CDD" id="cd09890">
    <property type="entry name" value="NGN_plant"/>
    <property type="match status" value="1"/>
</dbReference>
<dbReference type="RefSeq" id="XP_004506649.1">
    <property type="nucleotide sequence ID" value="XM_004506592.3"/>
</dbReference>
<dbReference type="GeneID" id="101491600"/>
<accession>A0A1S2YLP3</accession>
<dbReference type="Gene3D" id="2.30.30.30">
    <property type="match status" value="1"/>
</dbReference>
<dbReference type="InterPro" id="IPR036735">
    <property type="entry name" value="NGN_dom_sf"/>
</dbReference>
<dbReference type="InterPro" id="IPR014722">
    <property type="entry name" value="Rib_uL2_dom2"/>
</dbReference>
<evidence type="ECO:0000256" key="3">
    <source>
        <dbReference type="ARBA" id="ARBA00023163"/>
    </source>
</evidence>
<dbReference type="Gene3D" id="3.30.70.940">
    <property type="entry name" value="NusG, N-terminal domain"/>
    <property type="match status" value="1"/>
</dbReference>
<organism evidence="5 6">
    <name type="scientific">Cicer arietinum</name>
    <name type="common">Chickpea</name>
    <name type="synonym">Garbanzo</name>
    <dbReference type="NCBI Taxonomy" id="3827"/>
    <lineage>
        <taxon>Eukaryota</taxon>
        <taxon>Viridiplantae</taxon>
        <taxon>Streptophyta</taxon>
        <taxon>Embryophyta</taxon>
        <taxon>Tracheophyta</taxon>
        <taxon>Spermatophyta</taxon>
        <taxon>Magnoliopsida</taxon>
        <taxon>eudicotyledons</taxon>
        <taxon>Gunneridae</taxon>
        <taxon>Pentapetalae</taxon>
        <taxon>rosids</taxon>
        <taxon>fabids</taxon>
        <taxon>Fabales</taxon>
        <taxon>Fabaceae</taxon>
        <taxon>Papilionoideae</taxon>
        <taxon>50 kb inversion clade</taxon>
        <taxon>NPAAA clade</taxon>
        <taxon>Hologalegina</taxon>
        <taxon>IRL clade</taxon>
        <taxon>Cicereae</taxon>
        <taxon>Cicer</taxon>
    </lineage>
</organism>
<dbReference type="PANTHER" id="PTHR30265:SF4">
    <property type="entry name" value="KOW MOTIF FAMILY PROTEIN, EXPRESSED"/>
    <property type="match status" value="1"/>
</dbReference>
<reference evidence="5" key="1">
    <citation type="journal article" date="2013" name="Nat. Biotechnol.">
        <title>Draft genome sequence of chickpea (Cicer arietinum) provides a resource for trait improvement.</title>
        <authorList>
            <person name="Varshney R.K."/>
            <person name="Song C."/>
            <person name="Saxena R.K."/>
            <person name="Azam S."/>
            <person name="Yu S."/>
            <person name="Sharpe A.G."/>
            <person name="Cannon S."/>
            <person name="Baek J."/>
            <person name="Rosen B.D."/>
            <person name="Tar'an B."/>
            <person name="Millan T."/>
            <person name="Zhang X."/>
            <person name="Ramsay L.D."/>
            <person name="Iwata A."/>
            <person name="Wang Y."/>
            <person name="Nelson W."/>
            <person name="Farmer A.D."/>
            <person name="Gaur P.M."/>
            <person name="Soderlund C."/>
            <person name="Penmetsa R.V."/>
            <person name="Xu C."/>
            <person name="Bharti A.K."/>
            <person name="He W."/>
            <person name="Winter P."/>
            <person name="Zhao S."/>
            <person name="Hane J.K."/>
            <person name="Carrasquilla-Garcia N."/>
            <person name="Condie J.A."/>
            <person name="Upadhyaya H.D."/>
            <person name="Luo M.C."/>
            <person name="Thudi M."/>
            <person name="Gowda C.L."/>
            <person name="Singh N.P."/>
            <person name="Lichtenzveig J."/>
            <person name="Gali K.K."/>
            <person name="Rubio J."/>
            <person name="Nadarajan N."/>
            <person name="Dolezel J."/>
            <person name="Bansal K.C."/>
            <person name="Xu X."/>
            <person name="Edwards D."/>
            <person name="Zhang G."/>
            <person name="Kahl G."/>
            <person name="Gil J."/>
            <person name="Singh K.B."/>
            <person name="Datta S.K."/>
            <person name="Jackson S.A."/>
            <person name="Wang J."/>
            <person name="Cook D.R."/>
        </authorList>
    </citation>
    <scope>NUCLEOTIDE SEQUENCE [LARGE SCALE GENOMIC DNA]</scope>
    <source>
        <strain evidence="5">cv. CDC Frontier</strain>
    </source>
</reference>
<evidence type="ECO:0000313" key="5">
    <source>
        <dbReference type="Proteomes" id="UP000087171"/>
    </source>
</evidence>
<dbReference type="GO" id="GO:0031564">
    <property type="term" value="P:transcription antitermination"/>
    <property type="evidence" value="ECO:0007669"/>
    <property type="project" value="UniProtKB-KW"/>
</dbReference>
<keyword evidence="1" id="KW-0889">Transcription antitermination</keyword>
<dbReference type="Pfam" id="PF02357">
    <property type="entry name" value="NusG"/>
    <property type="match status" value="1"/>
</dbReference>
<proteinExistence type="predicted"/>
<evidence type="ECO:0000313" key="6">
    <source>
        <dbReference type="RefSeq" id="XP_004506649.1"/>
    </source>
</evidence>
<dbReference type="KEGG" id="cam:101491600"/>
<dbReference type="AlphaFoldDB" id="A0A1S2YLP3"/>
<evidence type="ECO:0000256" key="2">
    <source>
        <dbReference type="ARBA" id="ARBA00023015"/>
    </source>
</evidence>
<dbReference type="InterPro" id="IPR006645">
    <property type="entry name" value="NGN-like_dom"/>
</dbReference>
<keyword evidence="5" id="KW-1185">Reference proteome</keyword>
<dbReference type="SUPFAM" id="SSF82679">
    <property type="entry name" value="N-utilization substance G protein NusG, N-terminal domain"/>
    <property type="match status" value="1"/>
</dbReference>
<dbReference type="eggNOG" id="ENOG502QUSC">
    <property type="taxonomic scope" value="Eukaryota"/>
</dbReference>
<reference evidence="6" key="2">
    <citation type="submission" date="2025-08" db="UniProtKB">
        <authorList>
            <consortium name="RefSeq"/>
        </authorList>
    </citation>
    <scope>IDENTIFICATION</scope>
    <source>
        <tissue evidence="6">Etiolated seedlings</tissue>
    </source>
</reference>